<comment type="subcellular location">
    <subcellularLocation>
        <location evidence="2">Cytoplasm</location>
    </subcellularLocation>
</comment>
<dbReference type="EMBL" id="DTLI01000035">
    <property type="protein sequence ID" value="HHS51542.1"/>
    <property type="molecule type" value="Genomic_DNA"/>
</dbReference>
<dbReference type="PRINTS" id="PR00107">
    <property type="entry name" value="PHOSPHOCPHPR"/>
</dbReference>
<dbReference type="AlphaFoldDB" id="A0A7C6ECQ8"/>
<evidence type="ECO:0000256" key="7">
    <source>
        <dbReference type="ARBA" id="ARBA00022683"/>
    </source>
</evidence>
<dbReference type="Pfam" id="PF00381">
    <property type="entry name" value="PTS-HPr"/>
    <property type="match status" value="1"/>
</dbReference>
<reference evidence="10" key="1">
    <citation type="journal article" date="2020" name="mSystems">
        <title>Genome- and Community-Level Interaction Insights into Carbon Utilization and Element Cycling Functions of Hydrothermarchaeota in Hydrothermal Sediment.</title>
        <authorList>
            <person name="Zhou Z."/>
            <person name="Liu Y."/>
            <person name="Xu W."/>
            <person name="Pan J."/>
            <person name="Luo Z.H."/>
            <person name="Li M."/>
        </authorList>
    </citation>
    <scope>NUCLEOTIDE SEQUENCE [LARGE SCALE GENOMIC DNA]</scope>
    <source>
        <strain evidence="10">SpSt-876</strain>
    </source>
</reference>
<dbReference type="CDD" id="cd00367">
    <property type="entry name" value="PTS-HPr_like"/>
    <property type="match status" value="1"/>
</dbReference>
<evidence type="ECO:0000256" key="2">
    <source>
        <dbReference type="ARBA" id="ARBA00004496"/>
    </source>
</evidence>
<keyword evidence="4" id="KW-0813">Transport</keyword>
<sequence>MISEKIIIRNEVGLHARPASEFVRIAEKFSSSVRLCKDGIWVNGKSILAILTLAAEKGSEVILEVKGKDEEKAFKALKAVLLGA</sequence>
<evidence type="ECO:0000256" key="1">
    <source>
        <dbReference type="ARBA" id="ARBA00003681"/>
    </source>
</evidence>
<dbReference type="InterPro" id="IPR000032">
    <property type="entry name" value="HPr-like"/>
</dbReference>
<proteinExistence type="predicted"/>
<dbReference type="Gene3D" id="3.30.1340.10">
    <property type="entry name" value="HPr-like"/>
    <property type="match status" value="1"/>
</dbReference>
<dbReference type="InterPro" id="IPR050399">
    <property type="entry name" value="HPr"/>
</dbReference>
<dbReference type="PROSITE" id="PS00589">
    <property type="entry name" value="PTS_HPR_SER"/>
    <property type="match status" value="1"/>
</dbReference>
<keyword evidence="7" id="KW-0598">Phosphotransferase system</keyword>
<keyword evidence="6" id="KW-0762">Sugar transport</keyword>
<dbReference type="GO" id="GO:0009401">
    <property type="term" value="P:phosphoenolpyruvate-dependent sugar phosphotransferase system"/>
    <property type="evidence" value="ECO:0007669"/>
    <property type="project" value="UniProtKB-KW"/>
</dbReference>
<dbReference type="PANTHER" id="PTHR33705">
    <property type="entry name" value="PHOSPHOCARRIER PROTEIN HPR"/>
    <property type="match status" value="1"/>
</dbReference>
<evidence type="ECO:0000313" key="10">
    <source>
        <dbReference type="EMBL" id="HHS51542.1"/>
    </source>
</evidence>
<evidence type="ECO:0000256" key="3">
    <source>
        <dbReference type="ARBA" id="ARBA00020422"/>
    </source>
</evidence>
<evidence type="ECO:0000259" key="9">
    <source>
        <dbReference type="PROSITE" id="PS51350"/>
    </source>
</evidence>
<dbReference type="InterPro" id="IPR002114">
    <property type="entry name" value="PTS_HPr_Ser_P_site"/>
</dbReference>
<evidence type="ECO:0000256" key="5">
    <source>
        <dbReference type="ARBA" id="ARBA00022490"/>
    </source>
</evidence>
<dbReference type="NCBIfam" id="TIGR01003">
    <property type="entry name" value="PTS_HPr_family"/>
    <property type="match status" value="1"/>
</dbReference>
<dbReference type="PANTHER" id="PTHR33705:SF1">
    <property type="entry name" value="PHOSPHOCARRIER PROTEIN HPR"/>
    <property type="match status" value="1"/>
</dbReference>
<organism evidence="10">
    <name type="scientific">candidate division WOR-3 bacterium</name>
    <dbReference type="NCBI Taxonomy" id="2052148"/>
    <lineage>
        <taxon>Bacteria</taxon>
        <taxon>Bacteria division WOR-3</taxon>
    </lineage>
</organism>
<keyword evidence="5" id="KW-0963">Cytoplasm</keyword>
<evidence type="ECO:0000256" key="4">
    <source>
        <dbReference type="ARBA" id="ARBA00022448"/>
    </source>
</evidence>
<evidence type="ECO:0000256" key="6">
    <source>
        <dbReference type="ARBA" id="ARBA00022597"/>
    </source>
</evidence>
<dbReference type="InterPro" id="IPR001020">
    <property type="entry name" value="PTS_HPr_His_P_site"/>
</dbReference>
<dbReference type="InterPro" id="IPR035895">
    <property type="entry name" value="HPr-like_sf"/>
</dbReference>
<dbReference type="PROSITE" id="PS00369">
    <property type="entry name" value="PTS_HPR_HIS"/>
    <property type="match status" value="1"/>
</dbReference>
<evidence type="ECO:0000256" key="8">
    <source>
        <dbReference type="ARBA" id="ARBA00033055"/>
    </source>
</evidence>
<dbReference type="GO" id="GO:0005737">
    <property type="term" value="C:cytoplasm"/>
    <property type="evidence" value="ECO:0007669"/>
    <property type="project" value="UniProtKB-SubCell"/>
</dbReference>
<dbReference type="SUPFAM" id="SSF55594">
    <property type="entry name" value="HPr-like"/>
    <property type="match status" value="1"/>
</dbReference>
<name>A0A7C6ECQ8_UNCW3</name>
<protein>
    <recommendedName>
        <fullName evidence="3">Phosphocarrier protein HPr</fullName>
    </recommendedName>
    <alternativeName>
        <fullName evidence="8">Histidine-containing protein</fullName>
    </alternativeName>
</protein>
<gene>
    <name evidence="10" type="ORF">ENW73_01570</name>
</gene>
<comment type="function">
    <text evidence="1">General (non sugar-specific) component of the phosphoenolpyruvate-dependent sugar phosphotransferase system (sugar PTS). This major carbohydrate active-transport system catalyzes the phosphorylation of incoming sugar substrates concomitantly with their translocation across the cell membrane. The phosphoryl group from phosphoenolpyruvate (PEP) is transferred to the phosphoryl carrier protein HPr by enzyme I. Phospho-HPr then transfers it to the PTS EIIA domain.</text>
</comment>
<comment type="caution">
    <text evidence="10">The sequence shown here is derived from an EMBL/GenBank/DDBJ whole genome shotgun (WGS) entry which is preliminary data.</text>
</comment>
<feature type="domain" description="HPr" evidence="9">
    <location>
        <begin position="1"/>
        <end position="84"/>
    </location>
</feature>
<dbReference type="PROSITE" id="PS51350">
    <property type="entry name" value="PTS_HPR_DOM"/>
    <property type="match status" value="1"/>
</dbReference>
<accession>A0A7C6ECQ8</accession>